<name>A0AAX6HIW7_IRIPA</name>
<reference evidence="2" key="1">
    <citation type="journal article" date="2023" name="GigaByte">
        <title>Genome assembly of the bearded iris, Iris pallida Lam.</title>
        <authorList>
            <person name="Bruccoleri R.E."/>
            <person name="Oakeley E.J."/>
            <person name="Faust A.M.E."/>
            <person name="Altorfer M."/>
            <person name="Dessus-Babus S."/>
            <person name="Burckhardt D."/>
            <person name="Oertli M."/>
            <person name="Naumann U."/>
            <person name="Petersen F."/>
            <person name="Wong J."/>
        </authorList>
    </citation>
    <scope>NUCLEOTIDE SEQUENCE</scope>
    <source>
        <strain evidence="2">GSM-AAB239-AS_SAM_17_03QT</strain>
    </source>
</reference>
<dbReference type="Proteomes" id="UP001140949">
    <property type="component" value="Unassembled WGS sequence"/>
</dbReference>
<dbReference type="EMBL" id="JANAVB010008998">
    <property type="protein sequence ID" value="KAJ6841000.1"/>
    <property type="molecule type" value="Genomic_DNA"/>
</dbReference>
<protein>
    <submittedName>
        <fullName evidence="2">Pollen-specific leucine-rich repeat extensin-like protein 4</fullName>
    </submittedName>
</protein>
<accession>A0AAX6HIW7</accession>
<proteinExistence type="predicted"/>
<evidence type="ECO:0000256" key="1">
    <source>
        <dbReference type="SAM" id="MobiDB-lite"/>
    </source>
</evidence>
<reference evidence="2" key="2">
    <citation type="submission" date="2023-04" db="EMBL/GenBank/DDBJ databases">
        <authorList>
            <person name="Bruccoleri R.E."/>
            <person name="Oakeley E.J."/>
            <person name="Faust A.-M."/>
            <person name="Dessus-Babus S."/>
            <person name="Altorfer M."/>
            <person name="Burckhardt D."/>
            <person name="Oertli M."/>
            <person name="Naumann U."/>
            <person name="Petersen F."/>
            <person name="Wong J."/>
        </authorList>
    </citation>
    <scope>NUCLEOTIDE SEQUENCE</scope>
    <source>
        <strain evidence="2">GSM-AAB239-AS_SAM_17_03QT</strain>
        <tissue evidence="2">Leaf</tissue>
    </source>
</reference>
<feature type="region of interest" description="Disordered" evidence="1">
    <location>
        <begin position="1"/>
        <end position="87"/>
    </location>
</feature>
<organism evidence="2 3">
    <name type="scientific">Iris pallida</name>
    <name type="common">Sweet iris</name>
    <dbReference type="NCBI Taxonomy" id="29817"/>
    <lineage>
        <taxon>Eukaryota</taxon>
        <taxon>Viridiplantae</taxon>
        <taxon>Streptophyta</taxon>
        <taxon>Embryophyta</taxon>
        <taxon>Tracheophyta</taxon>
        <taxon>Spermatophyta</taxon>
        <taxon>Magnoliopsida</taxon>
        <taxon>Liliopsida</taxon>
        <taxon>Asparagales</taxon>
        <taxon>Iridaceae</taxon>
        <taxon>Iridoideae</taxon>
        <taxon>Irideae</taxon>
        <taxon>Iris</taxon>
    </lineage>
</organism>
<comment type="caution">
    <text evidence="2">The sequence shown here is derived from an EMBL/GenBank/DDBJ whole genome shotgun (WGS) entry which is preliminary data.</text>
</comment>
<sequence>MVAPDLAVLTTTGSRRPTEGKLGSSASRRTEKENGGEPRQGASGWWSRQKLKAAEDADPDGGTLTGANRRPTTSRLPRRWRSAVSKHDGGGQVLEVLTALETSLRDADMRREAQRKSVQRGGSREVSLGLGLEFCIRVRLGHEDLYWCEGLDKGMD</sequence>
<keyword evidence="3" id="KW-1185">Reference proteome</keyword>
<gene>
    <name evidence="2" type="ORF">M6B38_309065</name>
</gene>
<evidence type="ECO:0000313" key="2">
    <source>
        <dbReference type="EMBL" id="KAJ6841000.1"/>
    </source>
</evidence>
<dbReference type="AlphaFoldDB" id="A0AAX6HIW7"/>
<evidence type="ECO:0000313" key="3">
    <source>
        <dbReference type="Proteomes" id="UP001140949"/>
    </source>
</evidence>